<evidence type="ECO:0000256" key="1">
    <source>
        <dbReference type="SAM" id="MobiDB-lite"/>
    </source>
</evidence>
<dbReference type="AlphaFoldDB" id="A0A2S8F6X1"/>
<feature type="region of interest" description="Disordered" evidence="1">
    <location>
        <begin position="17"/>
        <end position="73"/>
    </location>
</feature>
<dbReference type="PROSITE" id="PS51257">
    <property type="entry name" value="PROKAR_LIPOPROTEIN"/>
    <property type="match status" value="1"/>
</dbReference>
<feature type="compositionally biased region" description="Low complexity" evidence="1">
    <location>
        <begin position="61"/>
        <end position="71"/>
    </location>
</feature>
<comment type="caution">
    <text evidence="2">The sequence shown here is derived from an EMBL/GenBank/DDBJ whole genome shotgun (WGS) entry which is preliminary data.</text>
</comment>
<protein>
    <recommendedName>
        <fullName evidence="4">SLA1 homology domain-containing protein</fullName>
    </recommendedName>
</protein>
<organism evidence="2 3">
    <name type="scientific">Blastopirellula marina</name>
    <dbReference type="NCBI Taxonomy" id="124"/>
    <lineage>
        <taxon>Bacteria</taxon>
        <taxon>Pseudomonadati</taxon>
        <taxon>Planctomycetota</taxon>
        <taxon>Planctomycetia</taxon>
        <taxon>Pirellulales</taxon>
        <taxon>Pirellulaceae</taxon>
        <taxon>Blastopirellula</taxon>
    </lineage>
</organism>
<feature type="region of interest" description="Disordered" evidence="1">
    <location>
        <begin position="684"/>
        <end position="744"/>
    </location>
</feature>
<evidence type="ECO:0008006" key="4">
    <source>
        <dbReference type="Google" id="ProtNLM"/>
    </source>
</evidence>
<accession>A0A2S8F6X1</accession>
<feature type="compositionally biased region" description="Pro residues" evidence="1">
    <location>
        <begin position="51"/>
        <end position="60"/>
    </location>
</feature>
<dbReference type="EMBL" id="PUIB01000026">
    <property type="protein sequence ID" value="PQO27902.1"/>
    <property type="molecule type" value="Genomic_DNA"/>
</dbReference>
<evidence type="ECO:0000313" key="3">
    <source>
        <dbReference type="Proteomes" id="UP000239388"/>
    </source>
</evidence>
<gene>
    <name evidence="2" type="ORF">C5Y98_26620</name>
</gene>
<sequence length="796" mass="87519">MNRFLILVTTFGLLAGCSQQPERPKPTPADQPQPTDQANQTGQAAGSENSIPPPANPPAAAPTAATPPEIATNVPAPLPSNLVAMDGLNTDDWIASTKPDPLVKVIPTTSRIAETKQGIRFSVLTGESLFRFRPVLRRHFVVRFTVTLDEVPQDSQKVTWAAGTCSASESQLEIVIPATANIADGKPHDFEFSFAPKNCSLKFDGHLCKTMANEPEDQPWPRQFYLFGRGAISFTVSNFQVFADPISFQPNIEPRAITSTPGIRPTIFQKRPPIDGETQVDVGGEIVRAVFAREGQLMILHNRGKQSLQILDVAQRKLQTEFPVTDEPLLLAAGRDHVVVYLTQQRKLITRSLDTFEIVGAKDIPENAKIEHLTMGAAADKLLTLRHDSKSDLTIEFLNPATLEPLDIEFVQAEKRPLELERVLRIRAGFRGQAYGIAREENSNRVNNRYSLQIFGNQAIVYDMFDTDRYGGKFNFGAAGLWPNTSAPSLEGNFQLDVERIAKNIFGSNAADCKVTLKAPGVKKPLATFTDLDVTEDSVYPVPAIWGDGDLLTTERIAFLESQNTIVTIPRTNRHVTFRDFDLAEHLNQQTETYCYVEHRPTLRAVRGTRFQAQIPLVTNGELTKKLYITGYQGEGVTIDNKTMTLTWDVPSEGFIGLVEVVIHADQSSGKSILSGTMGLEIVEPPAGATPAPSPMPQTNSLVGTPPASQPEANVMAAHPTEAKPATAQPKPPIEPPDENGFRTWTDVDGRTMSARLLKRVGDLIRVEQEDGRGFTIPLSRLSEADQQFVDQEIPK</sequence>
<name>A0A2S8F6X1_9BACT</name>
<feature type="compositionally biased region" description="Low complexity" evidence="1">
    <location>
        <begin position="32"/>
        <end position="41"/>
    </location>
</feature>
<dbReference type="Gene3D" id="2.30.30.700">
    <property type="entry name" value="SLA1 homology domain 1"/>
    <property type="match status" value="1"/>
</dbReference>
<dbReference type="OrthoDB" id="272716at2"/>
<dbReference type="RefSeq" id="WP_105359111.1">
    <property type="nucleotide sequence ID" value="NZ_PUIB01000026.1"/>
</dbReference>
<dbReference type="Proteomes" id="UP000239388">
    <property type="component" value="Unassembled WGS sequence"/>
</dbReference>
<proteinExistence type="predicted"/>
<evidence type="ECO:0000313" key="2">
    <source>
        <dbReference type="EMBL" id="PQO27902.1"/>
    </source>
</evidence>
<reference evidence="2 3" key="1">
    <citation type="submission" date="2018-02" db="EMBL/GenBank/DDBJ databases">
        <title>Comparative genomes isolates from brazilian mangrove.</title>
        <authorList>
            <person name="Araujo J.E."/>
            <person name="Taketani R.G."/>
            <person name="Silva M.C.P."/>
            <person name="Loureco M.V."/>
            <person name="Andreote F.D."/>
        </authorList>
    </citation>
    <scope>NUCLEOTIDE SEQUENCE [LARGE SCALE GENOMIC DNA]</scope>
    <source>
        <strain evidence="2 3">NAP PRIS-MGV</strain>
    </source>
</reference>